<feature type="compositionally biased region" description="Polar residues" evidence="1">
    <location>
        <begin position="303"/>
        <end position="328"/>
    </location>
</feature>
<dbReference type="RefSeq" id="XP_038738722.1">
    <property type="nucleotide sequence ID" value="XM_038895973.1"/>
</dbReference>
<reference evidence="2" key="1">
    <citation type="submission" date="2020-03" db="EMBL/GenBank/DDBJ databases">
        <authorList>
            <person name="He L."/>
        </authorList>
    </citation>
    <scope>NUCLEOTIDE SEQUENCE</scope>
    <source>
        <strain evidence="2">CkLH20</strain>
    </source>
</reference>
<dbReference type="EMBL" id="JAATWM020000081">
    <property type="protein sequence ID" value="KAF9869261.1"/>
    <property type="molecule type" value="Genomic_DNA"/>
</dbReference>
<dbReference type="GeneID" id="62169047"/>
<feature type="compositionally biased region" description="Basic and acidic residues" evidence="1">
    <location>
        <begin position="106"/>
        <end position="138"/>
    </location>
</feature>
<comment type="caution">
    <text evidence="2">The sequence shown here is derived from an EMBL/GenBank/DDBJ whole genome shotgun (WGS) entry which is preliminary data.</text>
</comment>
<feature type="compositionally biased region" description="Acidic residues" evidence="1">
    <location>
        <begin position="210"/>
        <end position="223"/>
    </location>
</feature>
<accession>A0A9P6HV07</accession>
<dbReference type="Proteomes" id="UP000781932">
    <property type="component" value="Unassembled WGS sequence"/>
</dbReference>
<evidence type="ECO:0000313" key="2">
    <source>
        <dbReference type="EMBL" id="KAF9869261.1"/>
    </source>
</evidence>
<feature type="region of interest" description="Disordered" evidence="1">
    <location>
        <begin position="253"/>
        <end position="343"/>
    </location>
</feature>
<sequence length="555" mass="61483">MAAPKTYFESTTSASAYNNRKNKGTIASLQGESTSNWGTEQLEACRVIVVESQARVLPSLKTALNNNKSELDLSKFASQLKELCEDHAWSTCNREFPTEMAQRKASARENESQRNRLKLEKNGVENESPRTKPLESEKNSASANETASRKPFQLCKGPLTRATDAPEPLLEHHRMWDDDDDGRFAQVWAAMDRLQAFPTEEYMAYNTGDDKEEYTADDTEEDAKEYVGDGMGDDTGDEVNGENILEAMAEMNASRHQGGSLAQEGHDGPGYQDDSFRMPQTPRQPARSSSRKRKRPSPRLHATRSTTGHAATRTIPNTAPSGTMQVENSSPQPEPPSSQTDVFVPDHGPSAMVAYFPEDLTVLFISAFIRHTLPWLPPQAKPTPNPVVVFDDAPASYSVALGDVSFKSRDDGGLSAYYNRQRVGRVALLEAKRVADRPVEGKLPMSDARLGQLVGEALAVRLQAKGVWIGHPDRIIIISAARLFARFIEISITNDYLTELRAHTTDETALFEKFMDISSTCWLDLNDASDRRSMVQNLAGLTFLTRDTLDPLALP</sequence>
<feature type="region of interest" description="Disordered" evidence="1">
    <location>
        <begin position="100"/>
        <end position="151"/>
    </location>
</feature>
<protein>
    <submittedName>
        <fullName evidence="2">Uncharacterized protein</fullName>
    </submittedName>
</protein>
<name>A0A9P6HV07_9PEZI</name>
<feature type="compositionally biased region" description="Basic residues" evidence="1">
    <location>
        <begin position="289"/>
        <end position="302"/>
    </location>
</feature>
<gene>
    <name evidence="2" type="ORF">CkaCkLH20_13263</name>
</gene>
<organism evidence="2 3">
    <name type="scientific">Colletotrichum karsti</name>
    <dbReference type="NCBI Taxonomy" id="1095194"/>
    <lineage>
        <taxon>Eukaryota</taxon>
        <taxon>Fungi</taxon>
        <taxon>Dikarya</taxon>
        <taxon>Ascomycota</taxon>
        <taxon>Pezizomycotina</taxon>
        <taxon>Sordariomycetes</taxon>
        <taxon>Hypocreomycetidae</taxon>
        <taxon>Glomerellales</taxon>
        <taxon>Glomerellaceae</taxon>
        <taxon>Colletotrichum</taxon>
        <taxon>Colletotrichum boninense species complex</taxon>
    </lineage>
</organism>
<proteinExistence type="predicted"/>
<evidence type="ECO:0000256" key="1">
    <source>
        <dbReference type="SAM" id="MobiDB-lite"/>
    </source>
</evidence>
<keyword evidence="3" id="KW-1185">Reference proteome</keyword>
<dbReference type="OrthoDB" id="4851818at2759"/>
<evidence type="ECO:0000313" key="3">
    <source>
        <dbReference type="Proteomes" id="UP000781932"/>
    </source>
</evidence>
<feature type="region of interest" description="Disordered" evidence="1">
    <location>
        <begin position="209"/>
        <end position="239"/>
    </location>
</feature>
<dbReference type="AlphaFoldDB" id="A0A9P6HV07"/>
<reference evidence="2" key="2">
    <citation type="submission" date="2020-11" db="EMBL/GenBank/DDBJ databases">
        <title>Whole genome sequencing of Colletotrichum sp.</title>
        <authorList>
            <person name="Li H."/>
        </authorList>
    </citation>
    <scope>NUCLEOTIDE SEQUENCE</scope>
    <source>
        <strain evidence="2">CkLH20</strain>
    </source>
</reference>